<evidence type="ECO:0000313" key="2">
    <source>
        <dbReference type="Proteomes" id="UP000235387"/>
    </source>
</evidence>
<protein>
    <submittedName>
        <fullName evidence="1">Uncharacterized protein</fullName>
    </submittedName>
</protein>
<dbReference type="AlphaFoldDB" id="A0A2N7L3Z1"/>
<dbReference type="EMBL" id="MDAL01000060">
    <property type="protein sequence ID" value="PMN88090.1"/>
    <property type="molecule type" value="Genomic_DNA"/>
</dbReference>
<organism evidence="1 2">
    <name type="scientific">Enterovibrio norvegicus</name>
    <dbReference type="NCBI Taxonomy" id="188144"/>
    <lineage>
        <taxon>Bacteria</taxon>
        <taxon>Pseudomonadati</taxon>
        <taxon>Pseudomonadota</taxon>
        <taxon>Gammaproteobacteria</taxon>
        <taxon>Vibrionales</taxon>
        <taxon>Vibrionaceae</taxon>
        <taxon>Enterovibrio</taxon>
    </lineage>
</organism>
<dbReference type="RefSeq" id="WP_017015758.1">
    <property type="nucleotide sequence ID" value="NZ_AJYH02000187.1"/>
</dbReference>
<dbReference type="Proteomes" id="UP000235387">
    <property type="component" value="Unassembled WGS sequence"/>
</dbReference>
<comment type="caution">
    <text evidence="1">The sequence shown here is derived from an EMBL/GenBank/DDBJ whole genome shotgun (WGS) entry which is preliminary data.</text>
</comment>
<evidence type="ECO:0000313" key="1">
    <source>
        <dbReference type="EMBL" id="PMN88090.1"/>
    </source>
</evidence>
<accession>A0A2N7L3Z1</accession>
<sequence length="138" mass="16090">MTGRFEPTESTMSHAVNFDYTHFLSESSREHWTFTQALHAQISRWRRKTIEEYDDFPSEAFLHSVSGTLSAHYSDVSNLIRLIDEAKKQHITALNIMLPYALDDSELDKIRRRTRCDIVQHKGETEWLCVAMKTKNAT</sequence>
<reference evidence="2" key="1">
    <citation type="submission" date="2016-07" db="EMBL/GenBank/DDBJ databases">
        <title>Nontailed viruses are major unrecognized killers of bacteria in the ocean.</title>
        <authorList>
            <person name="Kauffman K."/>
            <person name="Hussain F."/>
            <person name="Yang J."/>
            <person name="Arevalo P."/>
            <person name="Brown J."/>
            <person name="Cutler M."/>
            <person name="Kelly L."/>
            <person name="Polz M.F."/>
        </authorList>
    </citation>
    <scope>NUCLEOTIDE SEQUENCE [LARGE SCALE GENOMIC DNA]</scope>
    <source>
        <strain evidence="2">10N.261.45.A10</strain>
    </source>
</reference>
<proteinExistence type="predicted"/>
<name>A0A2N7L3Z1_9GAMM</name>
<gene>
    <name evidence="1" type="ORF">BCT23_06600</name>
</gene>